<comment type="caution">
    <text evidence="1">The sequence shown here is derived from an EMBL/GenBank/DDBJ whole genome shotgun (WGS) entry which is preliminary data.</text>
</comment>
<reference evidence="1 2" key="1">
    <citation type="submission" date="2023-11" db="EMBL/GenBank/DDBJ databases">
        <title>Lentzea sokolovensis, sp. nov., Lentzea kristufkii, sp. nov., and Lentzea miocenensis, sp. nov., rare actinobacteria from Sokolov Coal Basin, Miocene lacustrine sediment, Czech Republic.</title>
        <authorList>
            <person name="Lara A."/>
            <person name="Kotroba L."/>
            <person name="Nouioui I."/>
            <person name="Neumann-Schaal M."/>
            <person name="Mast Y."/>
            <person name="Chronakova A."/>
        </authorList>
    </citation>
    <scope>NUCLEOTIDE SEQUENCE [LARGE SCALE GENOMIC DNA]</scope>
    <source>
        <strain evidence="1 2">BCCO 10_0798</strain>
    </source>
</reference>
<evidence type="ECO:0000313" key="2">
    <source>
        <dbReference type="Proteomes" id="UP001271792"/>
    </source>
</evidence>
<keyword evidence="2" id="KW-1185">Reference proteome</keyword>
<protein>
    <submittedName>
        <fullName evidence="1">Uncharacterized protein</fullName>
    </submittedName>
</protein>
<organism evidence="1 2">
    <name type="scientific">Lentzea kristufekii</name>
    <dbReference type="NCBI Taxonomy" id="3095430"/>
    <lineage>
        <taxon>Bacteria</taxon>
        <taxon>Bacillati</taxon>
        <taxon>Actinomycetota</taxon>
        <taxon>Actinomycetes</taxon>
        <taxon>Pseudonocardiales</taxon>
        <taxon>Pseudonocardiaceae</taxon>
        <taxon>Lentzea</taxon>
    </lineage>
</organism>
<dbReference type="Proteomes" id="UP001271792">
    <property type="component" value="Unassembled WGS sequence"/>
</dbReference>
<dbReference type="RefSeq" id="WP_319990002.1">
    <property type="nucleotide sequence ID" value="NZ_JAXAVV010000040.1"/>
</dbReference>
<name>A0ABU4U8N7_9PSEU</name>
<gene>
    <name evidence="1" type="ORF">SK571_43720</name>
</gene>
<sequence>MKDGSEVPAAAERFGDARDDVMAAASQAGYGTEIHRVRSPDGENRLFLRLQLPNGKETRSIFVFEDEAEIFKEMDLKEWSYLGDYVAVLNRATGGIEALLGVLPRGVASIRYLRDLPGVEEVPVAESGDRIPLDRQDLEEALEAAGQSGVEEVAKSLRLRLSSESSSITLELSEVSKELRVLGDRGTSDSRGLLSLKISGSITERHDEALQVLERYAHALFFDMDVRFGLAFNIVRTPIRGDHPRLRRPRGRSQSPILLPRNRYAEEAASLYFYGRSANGMPLLQFLAYYQAIEFFFPSFWHAEQIRRLRNTLRDPRFSAEDDGELQRLIGIANGAGKGTTSERQQLRSAVDAAVEEDDVRLFLESTPHRLEFFTQKNALVDVPHVVLKNSDSLRAQIANRIYALRCRIVHSKEDGGIAGAKVLLPFGREAGRLYHDVELVKFVAQKVILAGSRGRL</sequence>
<proteinExistence type="predicted"/>
<dbReference type="EMBL" id="JAXAVV010000040">
    <property type="protein sequence ID" value="MDX8056326.1"/>
    <property type="molecule type" value="Genomic_DNA"/>
</dbReference>
<evidence type="ECO:0000313" key="1">
    <source>
        <dbReference type="EMBL" id="MDX8056326.1"/>
    </source>
</evidence>
<accession>A0ABU4U8N7</accession>